<sequence length="132" mass="14697">MNCDPLAGRVSPGTVWRKKRVHPPVFCLMRIVGSGLRLLFCMLRFAGIPGCSKSLSFGVGHLLPSAFVIRQLQKVPFKVRDVSVGYLLQLPLSVWSCNGGTSQNSPFWFLQSIFKPEGFFLFFYLPASSLPT</sequence>
<accession>A0ACB8F0K3</accession>
<gene>
    <name evidence="1" type="ORF">K3G42_002020</name>
</gene>
<evidence type="ECO:0000313" key="2">
    <source>
        <dbReference type="Proteomes" id="UP000827872"/>
    </source>
</evidence>
<evidence type="ECO:0000313" key="1">
    <source>
        <dbReference type="EMBL" id="KAH7998863.1"/>
    </source>
</evidence>
<keyword evidence="2" id="KW-1185">Reference proteome</keyword>
<comment type="caution">
    <text evidence="1">The sequence shown here is derived from an EMBL/GenBank/DDBJ whole genome shotgun (WGS) entry which is preliminary data.</text>
</comment>
<protein>
    <submittedName>
        <fullName evidence="1">Uncharacterized protein</fullName>
    </submittedName>
</protein>
<dbReference type="Proteomes" id="UP000827872">
    <property type="component" value="Linkage Group LG05"/>
</dbReference>
<reference evidence="1" key="1">
    <citation type="submission" date="2021-08" db="EMBL/GenBank/DDBJ databases">
        <title>The first chromosome-level gecko genome reveals the dynamic sex chromosomes of Neotropical dwarf geckos (Sphaerodactylidae: Sphaerodactylus).</title>
        <authorList>
            <person name="Pinto B.J."/>
            <person name="Keating S.E."/>
            <person name="Gamble T."/>
        </authorList>
    </citation>
    <scope>NUCLEOTIDE SEQUENCE</scope>
    <source>
        <strain evidence="1">TG3544</strain>
    </source>
</reference>
<dbReference type="EMBL" id="CM037618">
    <property type="protein sequence ID" value="KAH7998863.1"/>
    <property type="molecule type" value="Genomic_DNA"/>
</dbReference>
<name>A0ACB8F0K3_9SAUR</name>
<organism evidence="1 2">
    <name type="scientific">Sphaerodactylus townsendi</name>
    <dbReference type="NCBI Taxonomy" id="933632"/>
    <lineage>
        <taxon>Eukaryota</taxon>
        <taxon>Metazoa</taxon>
        <taxon>Chordata</taxon>
        <taxon>Craniata</taxon>
        <taxon>Vertebrata</taxon>
        <taxon>Euteleostomi</taxon>
        <taxon>Lepidosauria</taxon>
        <taxon>Squamata</taxon>
        <taxon>Bifurcata</taxon>
        <taxon>Gekkota</taxon>
        <taxon>Sphaerodactylidae</taxon>
        <taxon>Sphaerodactylus</taxon>
    </lineage>
</organism>
<proteinExistence type="predicted"/>